<feature type="compositionally biased region" description="Basic and acidic residues" evidence="1">
    <location>
        <begin position="104"/>
        <end position="118"/>
    </location>
</feature>
<protein>
    <submittedName>
        <fullName evidence="2">Uncharacterized protein</fullName>
    </submittedName>
</protein>
<accession>A0ABD0UST5</accession>
<evidence type="ECO:0000313" key="2">
    <source>
        <dbReference type="EMBL" id="KAL0915620.1"/>
    </source>
</evidence>
<dbReference type="AlphaFoldDB" id="A0ABD0UST5"/>
<evidence type="ECO:0000313" key="3">
    <source>
        <dbReference type="Proteomes" id="UP001552299"/>
    </source>
</evidence>
<feature type="region of interest" description="Disordered" evidence="1">
    <location>
        <begin position="16"/>
        <end position="139"/>
    </location>
</feature>
<reference evidence="2 3" key="1">
    <citation type="journal article" date="2024" name="Plant Biotechnol. J.">
        <title>Dendrobium thyrsiflorum genome and its molecular insights into genes involved in important horticultural traits.</title>
        <authorList>
            <person name="Chen B."/>
            <person name="Wang J.Y."/>
            <person name="Zheng P.J."/>
            <person name="Li K.L."/>
            <person name="Liang Y.M."/>
            <person name="Chen X.F."/>
            <person name="Zhang C."/>
            <person name="Zhao X."/>
            <person name="He X."/>
            <person name="Zhang G.Q."/>
            <person name="Liu Z.J."/>
            <person name="Xu Q."/>
        </authorList>
    </citation>
    <scope>NUCLEOTIDE SEQUENCE [LARGE SCALE GENOMIC DNA]</scope>
    <source>
        <strain evidence="2">GZMU011</strain>
    </source>
</reference>
<feature type="compositionally biased region" description="Basic and acidic residues" evidence="1">
    <location>
        <begin position="130"/>
        <end position="139"/>
    </location>
</feature>
<dbReference type="Proteomes" id="UP001552299">
    <property type="component" value="Unassembled WGS sequence"/>
</dbReference>
<organism evidence="2 3">
    <name type="scientific">Dendrobium thyrsiflorum</name>
    <name type="common">Pinecone-like raceme dendrobium</name>
    <name type="synonym">Orchid</name>
    <dbReference type="NCBI Taxonomy" id="117978"/>
    <lineage>
        <taxon>Eukaryota</taxon>
        <taxon>Viridiplantae</taxon>
        <taxon>Streptophyta</taxon>
        <taxon>Embryophyta</taxon>
        <taxon>Tracheophyta</taxon>
        <taxon>Spermatophyta</taxon>
        <taxon>Magnoliopsida</taxon>
        <taxon>Liliopsida</taxon>
        <taxon>Asparagales</taxon>
        <taxon>Orchidaceae</taxon>
        <taxon>Epidendroideae</taxon>
        <taxon>Malaxideae</taxon>
        <taxon>Dendrobiinae</taxon>
        <taxon>Dendrobium</taxon>
    </lineage>
</organism>
<name>A0ABD0UST5_DENTH</name>
<gene>
    <name evidence="2" type="ORF">M5K25_016051</name>
</gene>
<keyword evidence="3" id="KW-1185">Reference proteome</keyword>
<sequence>MGKKEQLYWGAKEIFLGAMTRSPSPSKEEGARIPISQSLPSSEEFGSDAERSRQKGKQIWRPKPHRDDEEENEERMKNMGVTSDVASRRSAPNSRDRRRWVQKKTRDDARYDGRHPGESSRGSRLSPTPPKEEVNFDRSPRVEEILLPNQEPEIQWRRRSEIRLLEEKNMKEDMENM</sequence>
<comment type="caution">
    <text evidence="2">The sequence shown here is derived from an EMBL/GenBank/DDBJ whole genome shotgun (WGS) entry which is preliminary data.</text>
</comment>
<dbReference type="EMBL" id="JANQDX010000012">
    <property type="protein sequence ID" value="KAL0915620.1"/>
    <property type="molecule type" value="Genomic_DNA"/>
</dbReference>
<feature type="compositionally biased region" description="Basic residues" evidence="1">
    <location>
        <begin position="54"/>
        <end position="64"/>
    </location>
</feature>
<proteinExistence type="predicted"/>
<evidence type="ECO:0000256" key="1">
    <source>
        <dbReference type="SAM" id="MobiDB-lite"/>
    </source>
</evidence>